<dbReference type="AlphaFoldDB" id="A0AAG5CXV2"/>
<sequence length="99" mass="11712">MFSHDRQQRLHRTPFTFARQENYYLRTKIPSTDAPILIRHDPPLRAEETTKHAKCSAPFTRGKKWRIHNRPAAPWKSKLGPPSYRLKSDRAEGDRNRGY</sequence>
<dbReference type="Proteomes" id="UP000075880">
    <property type="component" value="Unassembled WGS sequence"/>
</dbReference>
<keyword evidence="3" id="KW-1185">Reference proteome</keyword>
<evidence type="ECO:0000313" key="2">
    <source>
        <dbReference type="EnsemblMetazoa" id="ENSAATROPP003717"/>
    </source>
</evidence>
<feature type="compositionally biased region" description="Basic and acidic residues" evidence="1">
    <location>
        <begin position="86"/>
        <end position="99"/>
    </location>
</feature>
<name>A0AAG5CXV2_ANOAO</name>
<organism evidence="2 3">
    <name type="scientific">Anopheles atroparvus</name>
    <name type="common">European mosquito</name>
    <dbReference type="NCBI Taxonomy" id="41427"/>
    <lineage>
        <taxon>Eukaryota</taxon>
        <taxon>Metazoa</taxon>
        <taxon>Ecdysozoa</taxon>
        <taxon>Arthropoda</taxon>
        <taxon>Hexapoda</taxon>
        <taxon>Insecta</taxon>
        <taxon>Pterygota</taxon>
        <taxon>Neoptera</taxon>
        <taxon>Endopterygota</taxon>
        <taxon>Diptera</taxon>
        <taxon>Nematocera</taxon>
        <taxon>Culicoidea</taxon>
        <taxon>Culicidae</taxon>
        <taxon>Anophelinae</taxon>
        <taxon>Anopheles</taxon>
    </lineage>
</organism>
<proteinExistence type="predicted"/>
<accession>A0AAG5CXV2</accession>
<evidence type="ECO:0000256" key="1">
    <source>
        <dbReference type="SAM" id="MobiDB-lite"/>
    </source>
</evidence>
<dbReference type="EnsemblMetazoa" id="ENSAATROPT003873">
    <property type="protein sequence ID" value="ENSAATROPP003717"/>
    <property type="gene ID" value="ENSAATROPG003062"/>
</dbReference>
<feature type="region of interest" description="Disordered" evidence="1">
    <location>
        <begin position="45"/>
        <end position="99"/>
    </location>
</feature>
<reference evidence="2" key="1">
    <citation type="submission" date="2024-04" db="UniProtKB">
        <authorList>
            <consortium name="EnsemblMetazoa"/>
        </authorList>
    </citation>
    <scope>IDENTIFICATION</scope>
    <source>
        <strain evidence="2">EBRO</strain>
    </source>
</reference>
<protein>
    <submittedName>
        <fullName evidence="2">Uncharacterized protein</fullName>
    </submittedName>
</protein>
<evidence type="ECO:0000313" key="3">
    <source>
        <dbReference type="Proteomes" id="UP000075880"/>
    </source>
</evidence>